<dbReference type="AlphaFoldDB" id="A0A3B0TDM6"/>
<dbReference type="EMBL" id="UOEL01000129">
    <property type="protein sequence ID" value="VAW16108.1"/>
    <property type="molecule type" value="Genomic_DNA"/>
</dbReference>
<accession>A0A3B0TDM6</accession>
<organism evidence="1">
    <name type="scientific">hydrothermal vent metagenome</name>
    <dbReference type="NCBI Taxonomy" id="652676"/>
    <lineage>
        <taxon>unclassified sequences</taxon>
        <taxon>metagenomes</taxon>
        <taxon>ecological metagenomes</taxon>
    </lineage>
</organism>
<proteinExistence type="predicted"/>
<gene>
    <name evidence="1" type="ORF">MNBD_BACTEROID03-1283</name>
</gene>
<reference evidence="1" key="1">
    <citation type="submission" date="2018-06" db="EMBL/GenBank/DDBJ databases">
        <authorList>
            <person name="Zhirakovskaya E."/>
        </authorList>
    </citation>
    <scope>NUCLEOTIDE SEQUENCE</scope>
</reference>
<sequence length="225" mass="25460">MKLSFLMAFLPRSVFVLFLMAPTCSNAQLDEIPKLYAGLGYYRHTSFDDDSYYHVRVGAQILSYKFVSPEIDFTYYFGGNERVVRSDLETGFPTSVVFRVFRGLIWGAALKLFYGDEDLRLVVIPKYHFGKVTSEGLLSTSANNRIPKKNAMAILNYWSFSIGMEGVLNAERFKIGAYLVYTGFDAGRAMNQIEFPSEGFTGSSIETSTLGLNVRVLYSLWKVEK</sequence>
<evidence type="ECO:0008006" key="2">
    <source>
        <dbReference type="Google" id="ProtNLM"/>
    </source>
</evidence>
<protein>
    <recommendedName>
        <fullName evidence="2">Outer membrane protein beta-barrel domain-containing protein</fullName>
    </recommendedName>
</protein>
<evidence type="ECO:0000313" key="1">
    <source>
        <dbReference type="EMBL" id="VAW16108.1"/>
    </source>
</evidence>
<name>A0A3B0TDM6_9ZZZZ</name>